<name>A0A0G4HRG1_9ALVE</name>
<dbReference type="EMBL" id="CDMZ01003584">
    <property type="protein sequence ID" value="CEM46887.1"/>
    <property type="molecule type" value="Genomic_DNA"/>
</dbReference>
<protein>
    <submittedName>
        <fullName evidence="2">Uncharacterized protein</fullName>
    </submittedName>
</protein>
<gene>
    <name evidence="2" type="ORF">Cvel_30621</name>
</gene>
<feature type="compositionally biased region" description="Polar residues" evidence="1">
    <location>
        <begin position="52"/>
        <end position="64"/>
    </location>
</feature>
<evidence type="ECO:0000313" key="2">
    <source>
        <dbReference type="EMBL" id="CEM46887.1"/>
    </source>
</evidence>
<accession>A0A0G4HRG1</accession>
<dbReference type="AlphaFoldDB" id="A0A0G4HRG1"/>
<proteinExistence type="predicted"/>
<evidence type="ECO:0000256" key="1">
    <source>
        <dbReference type="SAM" id="MobiDB-lite"/>
    </source>
</evidence>
<organism evidence="2">
    <name type="scientific">Chromera velia CCMP2878</name>
    <dbReference type="NCBI Taxonomy" id="1169474"/>
    <lineage>
        <taxon>Eukaryota</taxon>
        <taxon>Sar</taxon>
        <taxon>Alveolata</taxon>
        <taxon>Colpodellida</taxon>
        <taxon>Chromeraceae</taxon>
        <taxon>Chromera</taxon>
    </lineage>
</organism>
<dbReference type="VEuPathDB" id="CryptoDB:Cvel_30621"/>
<sequence length="278" mass="31476">MHPRSDFKKNETLWSKGWTFALTDSSQDFAKFGRWVSHHTKLSVKNKDEAVSATTSLARTSGRSSRVRGKRESQKKEKATEKRVTVATKQRDKQSGGGGEGKEVQQQERGEKTDSREPSKQQRTNPAAQRQRGRWQNGEAGGFERQIPLSRVMKDFASAAAAARALKMQPDTFRRNYVFAKNKEQFLWEGEKCTAEAYDLVDEILAKCQRDPIWNCADHEAPESQATFARCAETSKAPSGWTWTIQTGVADAKRLVNKLREKVLSTPCQQQEEPPDLR</sequence>
<feature type="compositionally biased region" description="Basic and acidic residues" evidence="1">
    <location>
        <begin position="70"/>
        <end position="120"/>
    </location>
</feature>
<reference evidence="2" key="1">
    <citation type="submission" date="2014-11" db="EMBL/GenBank/DDBJ databases">
        <authorList>
            <person name="Otto D Thomas"/>
            <person name="Naeem Raeece"/>
        </authorList>
    </citation>
    <scope>NUCLEOTIDE SEQUENCE</scope>
</reference>
<feature type="region of interest" description="Disordered" evidence="1">
    <location>
        <begin position="47"/>
        <end position="143"/>
    </location>
</feature>